<dbReference type="CDD" id="cd08547">
    <property type="entry name" value="Type_II_cohesin"/>
    <property type="match status" value="1"/>
</dbReference>
<keyword evidence="1" id="KW-1133">Transmembrane helix</keyword>
<feature type="transmembrane region" description="Helical" evidence="1">
    <location>
        <begin position="373"/>
        <end position="394"/>
    </location>
</feature>
<name>A0A2M6WJ59_9BACT</name>
<sequence length="417" mass="46527">MRRIFLSSFCALFFFFLFAFRADAATLRLSPGFGSFVLGGTFDVSVILNTEAVAVNTIAVQLSFPPDKLQLANPSLGKSLIQIWANPPTFSNQEGSVYFVGGIPNPGITASEGIVQTLTFRVVAPGEANISFGAETQVLANDGLGTDVLRLTSPASYKLLLPQSQGPAVFSPTHPEQGKWYRDPNPILSWSKLVNSEGFSISYDHDPNGFPDSTVDLGESETSLTELESDVWYFHVREKGGGVLSGVSHYFMNIDRDPPASFGVDVSPSERTTNTSPVLRFFTTDQLSGFDHYEMKLVPLKSGPSNNTFFFEVDSPYQLTGLNPGRYEVIVRAYDKAGNFRDESVTLNIVSSFFQFVGPEGIDFYFLFLPWDLFLPVFAVVILIILLLVGYIWFHHRQHLHRAFRDDLKRIRNRRKK</sequence>
<feature type="signal peptide" evidence="2">
    <location>
        <begin position="1"/>
        <end position="24"/>
    </location>
</feature>
<dbReference type="InterPro" id="IPR008965">
    <property type="entry name" value="CBM2/CBM3_carb-bd_dom_sf"/>
</dbReference>
<keyword evidence="1" id="KW-0812">Transmembrane</keyword>
<feature type="chain" id="PRO_5014643405" description="Cohesin domain-containing protein" evidence="2">
    <location>
        <begin position="25"/>
        <end position="417"/>
    </location>
</feature>
<keyword evidence="1" id="KW-0472">Membrane</keyword>
<gene>
    <name evidence="3" type="ORF">COU08_00750</name>
</gene>
<reference evidence="4" key="1">
    <citation type="submission" date="2017-09" db="EMBL/GenBank/DDBJ databases">
        <title>Depth-based differentiation of microbial function through sediment-hosted aquifers and enrichment of novel symbionts in the deep terrestrial subsurface.</title>
        <authorList>
            <person name="Probst A.J."/>
            <person name="Ladd B."/>
            <person name="Jarett J.K."/>
            <person name="Geller-Mcgrath D.E."/>
            <person name="Sieber C.M.K."/>
            <person name="Emerson J.B."/>
            <person name="Anantharaman K."/>
            <person name="Thomas B.C."/>
            <person name="Malmstrom R."/>
            <person name="Stieglmeier M."/>
            <person name="Klingl A."/>
            <person name="Woyke T."/>
            <person name="Ryan C.M."/>
            <person name="Banfield J.F."/>
        </authorList>
    </citation>
    <scope>NUCLEOTIDE SEQUENCE [LARGE SCALE GENOMIC DNA]</scope>
</reference>
<evidence type="ECO:0000256" key="2">
    <source>
        <dbReference type="SAM" id="SignalP"/>
    </source>
</evidence>
<dbReference type="GO" id="GO:0030246">
    <property type="term" value="F:carbohydrate binding"/>
    <property type="evidence" value="ECO:0007669"/>
    <property type="project" value="InterPro"/>
</dbReference>
<comment type="caution">
    <text evidence="3">The sequence shown here is derived from an EMBL/GenBank/DDBJ whole genome shotgun (WGS) entry which is preliminary data.</text>
</comment>
<evidence type="ECO:0000313" key="4">
    <source>
        <dbReference type="Proteomes" id="UP000228635"/>
    </source>
</evidence>
<proteinExistence type="predicted"/>
<evidence type="ECO:0000313" key="3">
    <source>
        <dbReference type="EMBL" id="PIT92764.1"/>
    </source>
</evidence>
<dbReference type="Gene3D" id="2.60.40.680">
    <property type="match status" value="1"/>
</dbReference>
<accession>A0A2M6WJ59</accession>
<protein>
    <recommendedName>
        <fullName evidence="5">Cohesin domain-containing protein</fullName>
    </recommendedName>
</protein>
<organism evidence="3 4">
    <name type="scientific">Candidatus Harrisonbacteria bacterium CG10_big_fil_rev_8_21_14_0_10_42_17</name>
    <dbReference type="NCBI Taxonomy" id="1974584"/>
    <lineage>
        <taxon>Bacteria</taxon>
        <taxon>Candidatus Harrisoniibacteriota</taxon>
    </lineage>
</organism>
<evidence type="ECO:0008006" key="5">
    <source>
        <dbReference type="Google" id="ProtNLM"/>
    </source>
</evidence>
<dbReference type="EMBL" id="PFBA01000010">
    <property type="protein sequence ID" value="PIT92764.1"/>
    <property type="molecule type" value="Genomic_DNA"/>
</dbReference>
<dbReference type="Proteomes" id="UP000228635">
    <property type="component" value="Unassembled WGS sequence"/>
</dbReference>
<dbReference type="AlphaFoldDB" id="A0A2M6WJ59"/>
<evidence type="ECO:0000256" key="1">
    <source>
        <dbReference type="SAM" id="Phobius"/>
    </source>
</evidence>
<dbReference type="SUPFAM" id="SSF49384">
    <property type="entry name" value="Carbohydrate-binding domain"/>
    <property type="match status" value="1"/>
</dbReference>
<keyword evidence="2" id="KW-0732">Signal</keyword>